<keyword evidence="4" id="KW-0349">Heme</keyword>
<keyword evidence="11" id="KW-0472">Membrane</keyword>
<evidence type="ECO:0000313" key="13">
    <source>
        <dbReference type="EMBL" id="KAK4380451.1"/>
    </source>
</evidence>
<keyword evidence="9" id="KW-0408">Iron</keyword>
<dbReference type="AlphaFoldDB" id="A0AAE1T3M9"/>
<evidence type="ECO:0000256" key="9">
    <source>
        <dbReference type="ARBA" id="ARBA00023004"/>
    </source>
</evidence>
<dbReference type="PRINTS" id="PR00463">
    <property type="entry name" value="EP450I"/>
</dbReference>
<dbReference type="PANTHER" id="PTHR47955:SF22">
    <property type="entry name" value="CYTOCHROME P450 83B1-LIKE"/>
    <property type="match status" value="1"/>
</dbReference>
<dbReference type="GO" id="GO:0004497">
    <property type="term" value="F:monooxygenase activity"/>
    <property type="evidence" value="ECO:0007669"/>
    <property type="project" value="UniProtKB-KW"/>
</dbReference>
<feature type="compositionally biased region" description="Basic and acidic residues" evidence="12">
    <location>
        <begin position="1"/>
        <end position="11"/>
    </location>
</feature>
<comment type="cofactor">
    <cofactor evidence="1">
        <name>heme</name>
        <dbReference type="ChEBI" id="CHEBI:30413"/>
    </cofactor>
</comment>
<evidence type="ECO:0000256" key="3">
    <source>
        <dbReference type="ARBA" id="ARBA00010617"/>
    </source>
</evidence>
<evidence type="ECO:0000256" key="2">
    <source>
        <dbReference type="ARBA" id="ARBA00004167"/>
    </source>
</evidence>
<comment type="similarity">
    <text evidence="3">Belongs to the cytochrome P450 family.</text>
</comment>
<feature type="compositionally biased region" description="Polar residues" evidence="12">
    <location>
        <begin position="61"/>
        <end position="70"/>
    </location>
</feature>
<dbReference type="InterPro" id="IPR002401">
    <property type="entry name" value="Cyt_P450_E_grp-I"/>
</dbReference>
<comment type="caution">
    <text evidence="13">The sequence shown here is derived from an EMBL/GenBank/DDBJ whole genome shotgun (WGS) entry which is preliminary data.</text>
</comment>
<dbReference type="PANTHER" id="PTHR47955">
    <property type="entry name" value="CYTOCHROME P450 FAMILY 71 PROTEIN"/>
    <property type="match status" value="1"/>
</dbReference>
<evidence type="ECO:0000256" key="10">
    <source>
        <dbReference type="ARBA" id="ARBA00023033"/>
    </source>
</evidence>
<protein>
    <submittedName>
        <fullName evidence="13">Uncharacterized protein</fullName>
    </submittedName>
</protein>
<dbReference type="GO" id="GO:0016020">
    <property type="term" value="C:membrane"/>
    <property type="evidence" value="ECO:0007669"/>
    <property type="project" value="UniProtKB-SubCell"/>
</dbReference>
<evidence type="ECO:0000256" key="5">
    <source>
        <dbReference type="ARBA" id="ARBA00022692"/>
    </source>
</evidence>
<name>A0AAE1T3M9_9SOLA</name>
<dbReference type="InterPro" id="IPR001128">
    <property type="entry name" value="Cyt_P450"/>
</dbReference>
<feature type="region of interest" description="Disordered" evidence="12">
    <location>
        <begin position="1"/>
        <end position="78"/>
    </location>
</feature>
<evidence type="ECO:0000256" key="6">
    <source>
        <dbReference type="ARBA" id="ARBA00022723"/>
    </source>
</evidence>
<evidence type="ECO:0000313" key="14">
    <source>
        <dbReference type="Proteomes" id="UP001291623"/>
    </source>
</evidence>
<proteinExistence type="inferred from homology"/>
<keyword evidence="10" id="KW-0503">Monooxygenase</keyword>
<keyword evidence="8" id="KW-0560">Oxidoreductase</keyword>
<keyword evidence="7" id="KW-1133">Transmembrane helix</keyword>
<organism evidence="13 14">
    <name type="scientific">Anisodus tanguticus</name>
    <dbReference type="NCBI Taxonomy" id="243964"/>
    <lineage>
        <taxon>Eukaryota</taxon>
        <taxon>Viridiplantae</taxon>
        <taxon>Streptophyta</taxon>
        <taxon>Embryophyta</taxon>
        <taxon>Tracheophyta</taxon>
        <taxon>Spermatophyta</taxon>
        <taxon>Magnoliopsida</taxon>
        <taxon>eudicotyledons</taxon>
        <taxon>Gunneridae</taxon>
        <taxon>Pentapetalae</taxon>
        <taxon>asterids</taxon>
        <taxon>lamiids</taxon>
        <taxon>Solanales</taxon>
        <taxon>Solanaceae</taxon>
        <taxon>Solanoideae</taxon>
        <taxon>Hyoscyameae</taxon>
        <taxon>Anisodus</taxon>
    </lineage>
</organism>
<evidence type="ECO:0000256" key="7">
    <source>
        <dbReference type="ARBA" id="ARBA00022989"/>
    </source>
</evidence>
<dbReference type="EMBL" id="JAVYJV010000001">
    <property type="protein sequence ID" value="KAK4380451.1"/>
    <property type="molecule type" value="Genomic_DNA"/>
</dbReference>
<keyword evidence="6" id="KW-0479">Metal-binding</keyword>
<evidence type="ECO:0000256" key="1">
    <source>
        <dbReference type="ARBA" id="ARBA00001971"/>
    </source>
</evidence>
<evidence type="ECO:0000256" key="12">
    <source>
        <dbReference type="SAM" id="MobiDB-lite"/>
    </source>
</evidence>
<reference evidence="13" key="1">
    <citation type="submission" date="2023-12" db="EMBL/GenBank/DDBJ databases">
        <title>Genome assembly of Anisodus tanguticus.</title>
        <authorList>
            <person name="Wang Y.-J."/>
        </authorList>
    </citation>
    <scope>NUCLEOTIDE SEQUENCE</scope>
    <source>
        <strain evidence="13">KB-2021</strain>
        <tissue evidence="13">Leaf</tissue>
    </source>
</reference>
<dbReference type="GO" id="GO:0016705">
    <property type="term" value="F:oxidoreductase activity, acting on paired donors, with incorporation or reduction of molecular oxygen"/>
    <property type="evidence" value="ECO:0007669"/>
    <property type="project" value="InterPro"/>
</dbReference>
<evidence type="ECO:0000256" key="8">
    <source>
        <dbReference type="ARBA" id="ARBA00023002"/>
    </source>
</evidence>
<dbReference type="Pfam" id="PF00067">
    <property type="entry name" value="p450"/>
    <property type="match status" value="1"/>
</dbReference>
<evidence type="ECO:0000256" key="4">
    <source>
        <dbReference type="ARBA" id="ARBA00022617"/>
    </source>
</evidence>
<dbReference type="Gene3D" id="1.10.630.10">
    <property type="entry name" value="Cytochrome P450"/>
    <property type="match status" value="1"/>
</dbReference>
<gene>
    <name evidence="13" type="ORF">RND71_002313</name>
</gene>
<dbReference type="GO" id="GO:0005506">
    <property type="term" value="F:iron ion binding"/>
    <property type="evidence" value="ECO:0007669"/>
    <property type="project" value="InterPro"/>
</dbReference>
<dbReference type="GO" id="GO:0020037">
    <property type="term" value="F:heme binding"/>
    <property type="evidence" value="ECO:0007669"/>
    <property type="project" value="InterPro"/>
</dbReference>
<dbReference type="InterPro" id="IPR036396">
    <property type="entry name" value="Cyt_P450_sf"/>
</dbReference>
<accession>A0AAE1T3M9</accession>
<dbReference type="SUPFAM" id="SSF48264">
    <property type="entry name" value="Cytochrome P450"/>
    <property type="match status" value="1"/>
</dbReference>
<evidence type="ECO:0000256" key="11">
    <source>
        <dbReference type="ARBA" id="ARBA00023136"/>
    </source>
</evidence>
<keyword evidence="14" id="KW-1185">Reference proteome</keyword>
<dbReference type="Proteomes" id="UP001291623">
    <property type="component" value="Unassembled WGS sequence"/>
</dbReference>
<comment type="subcellular location">
    <subcellularLocation>
        <location evidence="2">Membrane</location>
        <topology evidence="2">Single-pass membrane protein</topology>
    </subcellularLocation>
</comment>
<sequence>MAENERRDRSFPGHVLDGSFGSEMDGEEPCKLKFAQSSSKQGSSSEEEKPLIDLEDDAVFVNSTESQNNKNTKKEKRQARITTMRPPGLPLIGNLYQLNQQFLHKYLWQLSKKYGPLMSMNLGFSQLVVISSARIAKEAMKTQDFAFSSRPSFLGCRLLALR</sequence>
<keyword evidence="5" id="KW-0812">Transmembrane</keyword>